<dbReference type="AlphaFoldDB" id="A0A914DTI9"/>
<sequence>MDQLVDKGLIEANTRNIVKKYLHKPTKKLLA</sequence>
<evidence type="ECO:0000313" key="2">
    <source>
        <dbReference type="WBParaSite" id="ACRNAN_scaffold3620.g31589.t1"/>
    </source>
</evidence>
<reference evidence="2" key="1">
    <citation type="submission" date="2022-11" db="UniProtKB">
        <authorList>
            <consortium name="WormBaseParasite"/>
        </authorList>
    </citation>
    <scope>IDENTIFICATION</scope>
</reference>
<proteinExistence type="predicted"/>
<dbReference type="Proteomes" id="UP000887540">
    <property type="component" value="Unplaced"/>
</dbReference>
<dbReference type="WBParaSite" id="ACRNAN_scaffold3620.g31589.t1">
    <property type="protein sequence ID" value="ACRNAN_scaffold3620.g31589.t1"/>
    <property type="gene ID" value="ACRNAN_scaffold3620.g31589"/>
</dbReference>
<protein>
    <submittedName>
        <fullName evidence="2">Uncharacterized protein</fullName>
    </submittedName>
</protein>
<keyword evidence="1" id="KW-1185">Reference proteome</keyword>
<name>A0A914DTI9_9BILA</name>
<organism evidence="1 2">
    <name type="scientific">Acrobeloides nanus</name>
    <dbReference type="NCBI Taxonomy" id="290746"/>
    <lineage>
        <taxon>Eukaryota</taxon>
        <taxon>Metazoa</taxon>
        <taxon>Ecdysozoa</taxon>
        <taxon>Nematoda</taxon>
        <taxon>Chromadorea</taxon>
        <taxon>Rhabditida</taxon>
        <taxon>Tylenchina</taxon>
        <taxon>Cephalobomorpha</taxon>
        <taxon>Cephaloboidea</taxon>
        <taxon>Cephalobidae</taxon>
        <taxon>Acrobeloides</taxon>
    </lineage>
</organism>
<evidence type="ECO:0000313" key="1">
    <source>
        <dbReference type="Proteomes" id="UP000887540"/>
    </source>
</evidence>
<accession>A0A914DTI9</accession>